<dbReference type="InterPro" id="IPR033731">
    <property type="entry name" value="GlyRS-like_core"/>
</dbReference>
<accession>A0A261G239</accession>
<comment type="caution">
    <text evidence="10">The sequence shown here is derived from an EMBL/GenBank/DDBJ whole genome shotgun (WGS) entry which is preliminary data.</text>
</comment>
<keyword evidence="11" id="KW-1185">Reference proteome</keyword>
<feature type="binding site" evidence="8">
    <location>
        <begin position="228"/>
        <end position="233"/>
    </location>
    <ligand>
        <name>ATP</name>
        <dbReference type="ChEBI" id="CHEBI:30616"/>
    </ligand>
</feature>
<dbReference type="PANTHER" id="PTHR10745:SF8">
    <property type="entry name" value="DNA POLYMERASE SUBUNIT GAMMA-2, MITOCHONDRIAL"/>
    <property type="match status" value="1"/>
</dbReference>
<dbReference type="PANTHER" id="PTHR10745">
    <property type="entry name" value="GLYCYL-TRNA SYNTHETASE/DNA POLYMERASE SUBUNIT GAMMA-2"/>
    <property type="match status" value="1"/>
</dbReference>
<dbReference type="CDD" id="cd00858">
    <property type="entry name" value="GlyRS_anticodon"/>
    <property type="match status" value="1"/>
</dbReference>
<comment type="catalytic activity">
    <reaction evidence="8">
        <text>tRNA(Gly) + glycine + ATP = glycyl-tRNA(Gly) + AMP + diphosphate</text>
        <dbReference type="Rhea" id="RHEA:16013"/>
        <dbReference type="Rhea" id="RHEA-COMP:9664"/>
        <dbReference type="Rhea" id="RHEA-COMP:9683"/>
        <dbReference type="ChEBI" id="CHEBI:30616"/>
        <dbReference type="ChEBI" id="CHEBI:33019"/>
        <dbReference type="ChEBI" id="CHEBI:57305"/>
        <dbReference type="ChEBI" id="CHEBI:78442"/>
        <dbReference type="ChEBI" id="CHEBI:78522"/>
        <dbReference type="ChEBI" id="CHEBI:456215"/>
        <dbReference type="EC" id="6.1.1.14"/>
    </reaction>
</comment>
<keyword evidence="4 8" id="KW-0547">Nucleotide-binding</keyword>
<evidence type="ECO:0000256" key="7">
    <source>
        <dbReference type="ARBA" id="ARBA00023146"/>
    </source>
</evidence>
<dbReference type="NCBIfam" id="NF003211">
    <property type="entry name" value="PRK04173.1"/>
    <property type="match status" value="1"/>
</dbReference>
<dbReference type="EC" id="6.1.1.14" evidence="8"/>
<dbReference type="Gene3D" id="3.30.930.10">
    <property type="entry name" value="Bira Bifunctional Protein, Domain 2"/>
    <property type="match status" value="1"/>
</dbReference>
<dbReference type="InterPro" id="IPR036621">
    <property type="entry name" value="Anticodon-bd_dom_sf"/>
</dbReference>
<dbReference type="Proteomes" id="UP000216451">
    <property type="component" value="Unassembled WGS sequence"/>
</dbReference>
<comment type="subunit">
    <text evidence="8">Homodimer.</text>
</comment>
<keyword evidence="5 8" id="KW-0067">ATP-binding</keyword>
<organism evidence="10 11">
    <name type="scientific">Bifidobacterium aquikefiri</name>
    <dbReference type="NCBI Taxonomy" id="1653207"/>
    <lineage>
        <taxon>Bacteria</taxon>
        <taxon>Bacillati</taxon>
        <taxon>Actinomycetota</taxon>
        <taxon>Actinomycetes</taxon>
        <taxon>Bifidobacteriales</taxon>
        <taxon>Bifidobacteriaceae</taxon>
        <taxon>Bifidobacterium</taxon>
    </lineage>
</organism>
<evidence type="ECO:0000259" key="9">
    <source>
        <dbReference type="PROSITE" id="PS50862"/>
    </source>
</evidence>
<dbReference type="EMBL" id="MWXA01000008">
    <property type="protein sequence ID" value="OZG65504.1"/>
    <property type="molecule type" value="Genomic_DNA"/>
</dbReference>
<dbReference type="GO" id="GO:0015966">
    <property type="term" value="P:diadenosine tetraphosphate biosynthetic process"/>
    <property type="evidence" value="ECO:0007669"/>
    <property type="project" value="UniProtKB-ARBA"/>
</dbReference>
<dbReference type="Gene3D" id="3.40.50.800">
    <property type="entry name" value="Anticodon-binding domain"/>
    <property type="match status" value="1"/>
</dbReference>
<comment type="subcellular location">
    <subcellularLocation>
        <location evidence="8">Cytoplasm</location>
    </subcellularLocation>
</comment>
<dbReference type="GO" id="GO:0070062">
    <property type="term" value="C:extracellular exosome"/>
    <property type="evidence" value="ECO:0007669"/>
    <property type="project" value="UniProtKB-ARBA"/>
</dbReference>
<feature type="binding site" evidence="8">
    <location>
        <position position="123"/>
    </location>
    <ligand>
        <name>substrate</name>
    </ligand>
</feature>
<name>A0A261G239_9BIFI</name>
<evidence type="ECO:0000256" key="3">
    <source>
        <dbReference type="ARBA" id="ARBA00022598"/>
    </source>
</evidence>
<dbReference type="CDD" id="cd00774">
    <property type="entry name" value="GlyRS-like_core"/>
    <property type="match status" value="1"/>
</dbReference>
<dbReference type="Pfam" id="PF00587">
    <property type="entry name" value="tRNA-synt_2b"/>
    <property type="match status" value="1"/>
</dbReference>
<dbReference type="GO" id="GO:0005524">
    <property type="term" value="F:ATP binding"/>
    <property type="evidence" value="ECO:0007669"/>
    <property type="project" value="UniProtKB-UniRule"/>
</dbReference>
<gene>
    <name evidence="8" type="primary">glyQS</name>
    <name evidence="10" type="ORF">BAQU_1687</name>
</gene>
<dbReference type="GO" id="GO:0006426">
    <property type="term" value="P:glycyl-tRNA aminoacylation"/>
    <property type="evidence" value="ECO:0007669"/>
    <property type="project" value="UniProtKB-UniRule"/>
</dbReference>
<reference evidence="10 11" key="1">
    <citation type="journal article" date="2017" name="BMC Genomics">
        <title>Comparative genomic and phylogenomic analyses of the Bifidobacteriaceae family.</title>
        <authorList>
            <person name="Lugli G.A."/>
            <person name="Milani C."/>
            <person name="Turroni F."/>
            <person name="Duranti S."/>
            <person name="Mancabelli L."/>
            <person name="Mangifesta M."/>
            <person name="Ferrario C."/>
            <person name="Modesto M."/>
            <person name="Mattarelli P."/>
            <person name="Jiri K."/>
            <person name="van Sinderen D."/>
            <person name="Ventura M."/>
        </authorList>
    </citation>
    <scope>NUCLEOTIDE SEQUENCE [LARGE SCALE GENOMIC DNA]</scope>
    <source>
        <strain evidence="10 11">LMG 28769</strain>
    </source>
</reference>
<dbReference type="InterPro" id="IPR027031">
    <property type="entry name" value="Gly-tRNA_synthase/POLG2"/>
</dbReference>
<feature type="domain" description="Aminoacyl-transfer RNA synthetases class-II family profile" evidence="9">
    <location>
        <begin position="31"/>
        <end position="388"/>
    </location>
</feature>
<dbReference type="FunFam" id="3.40.50.800:FF:000002">
    <property type="entry name" value="Glycine--tRNA ligase"/>
    <property type="match status" value="1"/>
</dbReference>
<dbReference type="GO" id="GO:0005829">
    <property type="term" value="C:cytosol"/>
    <property type="evidence" value="ECO:0007669"/>
    <property type="project" value="UniProtKB-ARBA"/>
</dbReference>
<dbReference type="InterPro" id="IPR002315">
    <property type="entry name" value="tRNA-synt_gly"/>
</dbReference>
<dbReference type="Pfam" id="PF03129">
    <property type="entry name" value="HGTP_anticodon"/>
    <property type="match status" value="1"/>
</dbReference>
<evidence type="ECO:0000256" key="8">
    <source>
        <dbReference type="HAMAP-Rule" id="MF_00253"/>
    </source>
</evidence>
<evidence type="ECO:0000256" key="5">
    <source>
        <dbReference type="ARBA" id="ARBA00022840"/>
    </source>
</evidence>
<feature type="binding site" evidence="8">
    <location>
        <begin position="233"/>
        <end position="237"/>
    </location>
    <ligand>
        <name>substrate</name>
    </ligand>
</feature>
<dbReference type="InterPro" id="IPR022961">
    <property type="entry name" value="Gly_tRNA_ligase_bac"/>
</dbReference>
<evidence type="ECO:0000256" key="1">
    <source>
        <dbReference type="ARBA" id="ARBA00008226"/>
    </source>
</evidence>
<evidence type="ECO:0000313" key="10">
    <source>
        <dbReference type="EMBL" id="OZG65504.1"/>
    </source>
</evidence>
<keyword evidence="2 8" id="KW-0963">Cytoplasm</keyword>
<dbReference type="PROSITE" id="PS50862">
    <property type="entry name" value="AA_TRNA_LIGASE_II"/>
    <property type="match status" value="1"/>
</dbReference>
<dbReference type="InterPro" id="IPR004154">
    <property type="entry name" value="Anticodon-bd"/>
</dbReference>
<dbReference type="PRINTS" id="PR01043">
    <property type="entry name" value="TRNASYNTHGLY"/>
</dbReference>
<dbReference type="InterPro" id="IPR002314">
    <property type="entry name" value="aa-tRNA-synt_IIb"/>
</dbReference>
<comment type="function">
    <text evidence="8">Catalyzes the attachment of glycine to tRNA(Gly).</text>
</comment>
<feature type="binding site" evidence="8">
    <location>
        <begin position="305"/>
        <end position="306"/>
    </location>
    <ligand>
        <name>ATP</name>
        <dbReference type="ChEBI" id="CHEBI:30616"/>
    </ligand>
</feature>
<dbReference type="SUPFAM" id="SSF55681">
    <property type="entry name" value="Class II aaRS and biotin synthetases"/>
    <property type="match status" value="1"/>
</dbReference>
<evidence type="ECO:0000256" key="4">
    <source>
        <dbReference type="ARBA" id="ARBA00022741"/>
    </source>
</evidence>
<feature type="binding site" evidence="8">
    <location>
        <begin position="218"/>
        <end position="220"/>
    </location>
    <ligand>
        <name>ATP</name>
        <dbReference type="ChEBI" id="CHEBI:30616"/>
    </ligand>
</feature>
<comment type="similarity">
    <text evidence="1 8">Belongs to the class-II aminoacyl-tRNA synthetase family.</text>
</comment>
<evidence type="ECO:0000256" key="6">
    <source>
        <dbReference type="ARBA" id="ARBA00022917"/>
    </source>
</evidence>
<protein>
    <recommendedName>
        <fullName evidence="8">Glycine--tRNA ligase</fullName>
        <ecNumber evidence="8">6.1.1.14</ecNumber>
    </recommendedName>
    <alternativeName>
        <fullName evidence="8">Glycyl-tRNA synthetase</fullName>
        <shortName evidence="8">GlyRS</shortName>
    </alternativeName>
</protein>
<sequence length="529" mass="59748">MAVSRGGYNLGLVKIPVKSNKRCSVSESKLDAVVSLAKRRGFVFPAGEIYGGTRSAWDYGPLGVALKDNIKREWWRSMVVTRGDVVGVDTSIILPTAVWVASGHVTVFNDPLIECLTCHKRHRADTLEEAYFEKHGHQPENGLKDIPCPDCGTKGNWTEPRDFNMMLQTHLGPVQDDNSLHYLRPETAQGIFVDFKNVMGSSRSKPPFGIANMGKSFRNEITPGNFIFRTREFEQMEMEFFVQPGTDEDWHQYWIDNRTRWYTDLGVNPENLRHYEHPKEKLAHYSKRTVDIEYRFGFQGSEWGELEGVANRTDFDLSAHAKHSGEDLSYFDQASGEKYTPFVIEPAAGLTRSLMAFLVDAYDIDEAPNTKGGVDRRTVLRLDPRLAPVKAAVLPLSKKPALQAIAHNLAGDLRQNEWMIDYDEAGAIGRRYRREDEIGTPLCITVDFDTIDDHAVTIRDRDTMKQERVDLDKVEEYVRVRIQEKRVRYPEGPVNITGETAADGSVDVTKEQGIDESAPVKVAEAGGNY</sequence>
<keyword evidence="6 8" id="KW-0648">Protein biosynthesis</keyword>
<dbReference type="NCBIfam" id="TIGR00389">
    <property type="entry name" value="glyS_dimeric"/>
    <property type="match status" value="1"/>
</dbReference>
<dbReference type="InterPro" id="IPR006195">
    <property type="entry name" value="aa-tRNA-synth_II"/>
</dbReference>
<dbReference type="InterPro" id="IPR045864">
    <property type="entry name" value="aa-tRNA-synth_II/BPL/LPL"/>
</dbReference>
<dbReference type="GO" id="GO:0004081">
    <property type="term" value="F:bis(5'-nucleosyl)-tetraphosphatase (asymmetrical) activity"/>
    <property type="evidence" value="ECO:0007669"/>
    <property type="project" value="UniProtKB-ARBA"/>
</dbReference>
<feature type="binding site" evidence="8">
    <location>
        <begin position="349"/>
        <end position="352"/>
    </location>
    <ligand>
        <name>ATP</name>
        <dbReference type="ChEBI" id="CHEBI:30616"/>
    </ligand>
</feature>
<keyword evidence="7 8" id="KW-0030">Aminoacyl-tRNA synthetase</keyword>
<dbReference type="GO" id="GO:0004820">
    <property type="term" value="F:glycine-tRNA ligase activity"/>
    <property type="evidence" value="ECO:0007669"/>
    <property type="project" value="UniProtKB-UniRule"/>
</dbReference>
<dbReference type="GO" id="GO:1990742">
    <property type="term" value="C:microvesicle"/>
    <property type="evidence" value="ECO:0007669"/>
    <property type="project" value="UniProtKB-ARBA"/>
</dbReference>
<dbReference type="GO" id="GO:0046983">
    <property type="term" value="F:protein dimerization activity"/>
    <property type="evidence" value="ECO:0007669"/>
    <property type="project" value="UniProtKB-ARBA"/>
</dbReference>
<feature type="binding site" evidence="8">
    <location>
        <begin position="345"/>
        <end position="349"/>
    </location>
    <ligand>
        <name>substrate</name>
    </ligand>
</feature>
<proteinExistence type="inferred from homology"/>
<evidence type="ECO:0000256" key="2">
    <source>
        <dbReference type="ARBA" id="ARBA00022490"/>
    </source>
</evidence>
<keyword evidence="3 8" id="KW-0436">Ligase</keyword>
<dbReference type="AlphaFoldDB" id="A0A261G239"/>
<dbReference type="HAMAP" id="MF_00253_B">
    <property type="entry name" value="Gly_tRNA_synth_B"/>
    <property type="match status" value="1"/>
</dbReference>
<feature type="binding site" evidence="8">
    <location>
        <position position="186"/>
    </location>
    <ligand>
        <name>substrate</name>
    </ligand>
</feature>
<evidence type="ECO:0000313" key="11">
    <source>
        <dbReference type="Proteomes" id="UP000216451"/>
    </source>
</evidence>
<dbReference type="SUPFAM" id="SSF52954">
    <property type="entry name" value="Class II aaRS ABD-related"/>
    <property type="match status" value="1"/>
</dbReference>